<gene>
    <name evidence="2" type="ORF">FAUST_12052</name>
</gene>
<name>A0AAN5YXD0_FUSAU</name>
<proteinExistence type="predicted"/>
<keyword evidence="1" id="KW-0812">Transmembrane</keyword>
<feature type="transmembrane region" description="Helical" evidence="1">
    <location>
        <begin position="46"/>
        <end position="69"/>
    </location>
</feature>
<sequence>MDSLSSKCVEEANSTDCLLRTLLQFLEDTQKAEDGKFEWDPITFGFTVPIAIFAAGFSLIAITQATLAAGPGRRKTNYEAIGRWSDRTRWQWQWWNLGYLHIATTPILTVKNVTKKFPQSTTVGTNQGETSPGASAASWLVFLDKFGLSHLELEGDATKTVLADYLPGDLLAAPALVEVGLVFMFMAASDAPLRVLGADTRNPSFIGSKSQFEIRQHPTLGAVGAFSSPISSEPWSEKISPKYLDVALDNTKGFLHLSNKIFLTLNDTKINITGRSVKYPRNESSMHIMGIITLGNRITPKDCIIGKTIPNINEMSFDDRVDLRCPCQDIVDVCSQLSQGFDTYKDWIKTWSAESLHGLRKHILSTLTALDEQLLSSGLEDVECQAVRLFADTICLHEILGYFRQIQQRGTIDSLQWLQKFAQELAKKEEPRDWSPLGLTHDTASGIIVDLVRRFMGTGGTYQINEIAMKKAMARVQERIDGFFSGTASGSSSHQGSNLEEQKIVSILAWRTLLVAVLYFTAPDITPLQSSGLWGQVIPML</sequence>
<reference evidence="2 3" key="1">
    <citation type="submission" date="2020-02" db="EMBL/GenBank/DDBJ databases">
        <title>Identification and distribution of gene clusters putatively required for synthesis of sphingolipid metabolism inhibitors in phylogenetically diverse species of the filamentous fungus Fusarium.</title>
        <authorList>
            <person name="Kim H.-S."/>
            <person name="Busman M."/>
            <person name="Brown D.W."/>
            <person name="Divon H."/>
            <person name="Uhlig S."/>
            <person name="Proctor R.H."/>
        </authorList>
    </citation>
    <scope>NUCLEOTIDE SEQUENCE [LARGE SCALE GENOMIC DNA]</scope>
    <source>
        <strain evidence="2 3">NRRL 2903</strain>
    </source>
</reference>
<evidence type="ECO:0000256" key="1">
    <source>
        <dbReference type="SAM" id="Phobius"/>
    </source>
</evidence>
<dbReference type="Proteomes" id="UP000537989">
    <property type="component" value="Unassembled WGS sequence"/>
</dbReference>
<keyword evidence="3" id="KW-1185">Reference proteome</keyword>
<accession>A0AAN5YXD0</accession>
<evidence type="ECO:0000313" key="2">
    <source>
        <dbReference type="EMBL" id="KAF5227005.1"/>
    </source>
</evidence>
<organism evidence="2 3">
    <name type="scientific">Fusarium austroamericanum</name>
    <dbReference type="NCBI Taxonomy" id="282268"/>
    <lineage>
        <taxon>Eukaryota</taxon>
        <taxon>Fungi</taxon>
        <taxon>Dikarya</taxon>
        <taxon>Ascomycota</taxon>
        <taxon>Pezizomycotina</taxon>
        <taxon>Sordariomycetes</taxon>
        <taxon>Hypocreomycetidae</taxon>
        <taxon>Hypocreales</taxon>
        <taxon>Nectriaceae</taxon>
        <taxon>Fusarium</taxon>
    </lineage>
</organism>
<keyword evidence="1" id="KW-1133">Transmembrane helix</keyword>
<protein>
    <submittedName>
        <fullName evidence="2">Uncharacterized protein</fullName>
    </submittedName>
</protein>
<dbReference type="AlphaFoldDB" id="A0AAN5YXD0"/>
<keyword evidence="1" id="KW-0472">Membrane</keyword>
<evidence type="ECO:0000313" key="3">
    <source>
        <dbReference type="Proteomes" id="UP000537989"/>
    </source>
</evidence>
<comment type="caution">
    <text evidence="2">The sequence shown here is derived from an EMBL/GenBank/DDBJ whole genome shotgun (WGS) entry which is preliminary data.</text>
</comment>
<dbReference type="EMBL" id="JAAMOD010000762">
    <property type="protein sequence ID" value="KAF5227005.1"/>
    <property type="molecule type" value="Genomic_DNA"/>
</dbReference>